<feature type="region of interest" description="Disordered" evidence="1">
    <location>
        <begin position="267"/>
        <end position="300"/>
    </location>
</feature>
<dbReference type="InParanoid" id="A0A423XCG6"/>
<evidence type="ECO:0000313" key="3">
    <source>
        <dbReference type="Proteomes" id="UP000285146"/>
    </source>
</evidence>
<keyword evidence="3" id="KW-1185">Reference proteome</keyword>
<dbReference type="EMBL" id="LKEB01000018">
    <property type="protein sequence ID" value="ROW13709.1"/>
    <property type="molecule type" value="Genomic_DNA"/>
</dbReference>
<sequence length="446" mass="50071">MAEPTTLNLNAVQAVVTWAGTEGQTYYLYRHDNDRTLQVTLDMKYDGVQGQSGCTGFFRLCVPVDLKALPREKTPLLLYIRPEHVASLLCQQRNESELSDAQVDDVDTLVREKLGSRIVCLKFVLNNPADMVVPSGVALVPTKQRPHGEQIDLLMHLAQSTSFSIFFQAQDVSLPLLLRDFADAIVDPARSVRSHAEADDIALLYSGQGGRVFDITKGSAPPLPPSYENVGVPPPMAPLDLEEGKRTGFIACDTFLCPTTFQQLFSVDDVPPVPGPSTSSKSRKRRRDSDMDEASNGQGIEAACKNMVENILRQARQEDRAFMTKFIGTEIQTLKSEIMAEIQKNKMEMMQYIDGCTDELEYRVNDVEKGLEESEHRVDVQVDDAIISYKIEVEEEKETFKTEMREFVTERLDELQESAVEDVEERVMNRLNGARVLVEQARLSLE</sequence>
<dbReference type="OrthoDB" id="47007at2759"/>
<evidence type="ECO:0000313" key="2">
    <source>
        <dbReference type="EMBL" id="ROW13709.1"/>
    </source>
</evidence>
<feature type="compositionally biased region" description="Low complexity" evidence="1">
    <location>
        <begin position="267"/>
        <end position="280"/>
    </location>
</feature>
<dbReference type="Proteomes" id="UP000285146">
    <property type="component" value="Unassembled WGS sequence"/>
</dbReference>
<accession>A0A423XCG6</accession>
<comment type="caution">
    <text evidence="2">The sequence shown here is derived from an EMBL/GenBank/DDBJ whole genome shotgun (WGS) entry which is preliminary data.</text>
</comment>
<dbReference type="AlphaFoldDB" id="A0A423XCG6"/>
<protein>
    <submittedName>
        <fullName evidence="2">Uncharacterized protein</fullName>
    </submittedName>
</protein>
<reference evidence="2 3" key="1">
    <citation type="submission" date="2015-09" db="EMBL/GenBank/DDBJ databases">
        <title>Host preference determinants of Valsa canker pathogens revealed by comparative genomics.</title>
        <authorList>
            <person name="Yin Z."/>
            <person name="Huang L."/>
        </authorList>
    </citation>
    <scope>NUCLEOTIDE SEQUENCE [LARGE SCALE GENOMIC DNA]</scope>
    <source>
        <strain evidence="2 3">SXYLt</strain>
    </source>
</reference>
<gene>
    <name evidence="2" type="ORF">VPNG_04598</name>
</gene>
<organism evidence="2 3">
    <name type="scientific">Cytospora leucostoma</name>
    <dbReference type="NCBI Taxonomy" id="1230097"/>
    <lineage>
        <taxon>Eukaryota</taxon>
        <taxon>Fungi</taxon>
        <taxon>Dikarya</taxon>
        <taxon>Ascomycota</taxon>
        <taxon>Pezizomycotina</taxon>
        <taxon>Sordariomycetes</taxon>
        <taxon>Sordariomycetidae</taxon>
        <taxon>Diaporthales</taxon>
        <taxon>Cytosporaceae</taxon>
        <taxon>Cytospora</taxon>
    </lineage>
</organism>
<name>A0A423XCG6_9PEZI</name>
<evidence type="ECO:0000256" key="1">
    <source>
        <dbReference type="SAM" id="MobiDB-lite"/>
    </source>
</evidence>
<proteinExistence type="predicted"/>